<protein>
    <submittedName>
        <fullName evidence="2">DUF1837 domain-containing protein</fullName>
    </submittedName>
</protein>
<sequence>MENSDEPSIGDFEILLDDFFCNLNPDTKLQDIDRKRVLSVVNSFEEGKWRYQEFQNFIWDNIAETALSYQDRNALINQSHSSLIEAAKNLRLIDNPYGETEGSELAEILLYGFMKHHFKALTAVPKIFYKQNPKDNAKGADSVHVVLEDDDSFTLWFGESKFYNSIEDARLSTIIKSVEESLTKEKLQKENRIITNVQDLQAILQDKKEVYEKIKKLLSKSTSVDKIKAKLNVPILILHQCDITNSCIEMTEDYKKEIMEHHIERAESYFKKQIKKLNSKVFKYSEISFHLILFPIPEKKPIVEKFLNNVEFYKNQ</sequence>
<dbReference type="Proteomes" id="UP001248819">
    <property type="component" value="Unassembled WGS sequence"/>
</dbReference>
<keyword evidence="3" id="KW-1185">Reference proteome</keyword>
<dbReference type="RefSeq" id="WP_037317088.1">
    <property type="nucleotide sequence ID" value="NZ_JAVRHP010000061.1"/>
</dbReference>
<dbReference type="Pfam" id="PF08878">
    <property type="entry name" value="HamA"/>
    <property type="match status" value="1"/>
</dbReference>
<proteinExistence type="predicted"/>
<comment type="caution">
    <text evidence="2">The sequence shown here is derived from an EMBL/GenBank/DDBJ whole genome shotgun (WGS) entry which is preliminary data.</text>
</comment>
<reference evidence="2 3" key="1">
    <citation type="submission" date="2023-09" db="EMBL/GenBank/DDBJ databases">
        <authorList>
            <person name="Rey-Velasco X."/>
        </authorList>
    </citation>
    <scope>NUCLEOTIDE SEQUENCE [LARGE SCALE GENOMIC DNA]</scope>
    <source>
        <strain evidence="2 3">F297</strain>
    </source>
</reference>
<feature type="domain" description="Anti-bacteriophage protein A/HamA C-terminal" evidence="1">
    <location>
        <begin position="18"/>
        <end position="308"/>
    </location>
</feature>
<evidence type="ECO:0000259" key="1">
    <source>
        <dbReference type="Pfam" id="PF08878"/>
    </source>
</evidence>
<evidence type="ECO:0000313" key="2">
    <source>
        <dbReference type="EMBL" id="MDT0650799.1"/>
    </source>
</evidence>
<gene>
    <name evidence="2" type="ORF">RM529_11610</name>
</gene>
<dbReference type="InterPro" id="IPR014976">
    <property type="entry name" value="AbpA_HamA_C"/>
</dbReference>
<name>A0ABU3CWU2_9FLAO</name>
<accession>A0ABU3CWU2</accession>
<dbReference type="EMBL" id="JAVRHP010000061">
    <property type="protein sequence ID" value="MDT0650799.1"/>
    <property type="molecule type" value="Genomic_DNA"/>
</dbReference>
<organism evidence="2 3">
    <name type="scientific">Autumnicola edwardsiae</name>
    <dbReference type="NCBI Taxonomy" id="3075594"/>
    <lineage>
        <taxon>Bacteria</taxon>
        <taxon>Pseudomonadati</taxon>
        <taxon>Bacteroidota</taxon>
        <taxon>Flavobacteriia</taxon>
        <taxon>Flavobacteriales</taxon>
        <taxon>Flavobacteriaceae</taxon>
        <taxon>Autumnicola</taxon>
    </lineage>
</organism>
<evidence type="ECO:0000313" key="3">
    <source>
        <dbReference type="Proteomes" id="UP001248819"/>
    </source>
</evidence>